<name>A0A448WBI4_9PLAT</name>
<accession>A0A448WBI4</accession>
<gene>
    <name evidence="2" type="ORF">PXEA_LOCUS1149</name>
</gene>
<sequence length="74" mass="7806">MRLEVEQLFSATIPTTVLALTRPNSHEFILNEGGGASLVGFTLGAPNGDRKPDRVSASTSLQVDPNGPSAHLFT</sequence>
<feature type="region of interest" description="Disordered" evidence="1">
    <location>
        <begin position="49"/>
        <end position="74"/>
    </location>
</feature>
<reference evidence="2" key="1">
    <citation type="submission" date="2018-11" db="EMBL/GenBank/DDBJ databases">
        <authorList>
            <consortium name="Pathogen Informatics"/>
        </authorList>
    </citation>
    <scope>NUCLEOTIDE SEQUENCE</scope>
</reference>
<protein>
    <submittedName>
        <fullName evidence="2">Uncharacterized protein</fullName>
    </submittedName>
</protein>
<evidence type="ECO:0000256" key="1">
    <source>
        <dbReference type="SAM" id="MobiDB-lite"/>
    </source>
</evidence>
<comment type="caution">
    <text evidence="2">The sequence shown here is derived from an EMBL/GenBank/DDBJ whole genome shotgun (WGS) entry which is preliminary data.</text>
</comment>
<dbReference type="Proteomes" id="UP000784294">
    <property type="component" value="Unassembled WGS sequence"/>
</dbReference>
<evidence type="ECO:0000313" key="2">
    <source>
        <dbReference type="EMBL" id="VEL07709.1"/>
    </source>
</evidence>
<evidence type="ECO:0000313" key="3">
    <source>
        <dbReference type="Proteomes" id="UP000784294"/>
    </source>
</evidence>
<dbReference type="EMBL" id="CAAALY010002337">
    <property type="protein sequence ID" value="VEL07709.1"/>
    <property type="molecule type" value="Genomic_DNA"/>
</dbReference>
<dbReference type="AlphaFoldDB" id="A0A448WBI4"/>
<organism evidence="2 3">
    <name type="scientific">Protopolystoma xenopodis</name>
    <dbReference type="NCBI Taxonomy" id="117903"/>
    <lineage>
        <taxon>Eukaryota</taxon>
        <taxon>Metazoa</taxon>
        <taxon>Spiralia</taxon>
        <taxon>Lophotrochozoa</taxon>
        <taxon>Platyhelminthes</taxon>
        <taxon>Monogenea</taxon>
        <taxon>Polyopisthocotylea</taxon>
        <taxon>Polystomatidea</taxon>
        <taxon>Polystomatidae</taxon>
        <taxon>Protopolystoma</taxon>
    </lineage>
</organism>
<proteinExistence type="predicted"/>
<keyword evidence="3" id="KW-1185">Reference proteome</keyword>